<feature type="transmembrane region" description="Helical" evidence="2">
    <location>
        <begin position="430"/>
        <end position="451"/>
    </location>
</feature>
<protein>
    <submittedName>
        <fullName evidence="4">Mucin-2-like</fullName>
    </submittedName>
</protein>
<evidence type="ECO:0000256" key="1">
    <source>
        <dbReference type="SAM" id="MobiDB-lite"/>
    </source>
</evidence>
<evidence type="ECO:0000313" key="3">
    <source>
        <dbReference type="Proteomes" id="UP000001554"/>
    </source>
</evidence>
<evidence type="ECO:0000256" key="2">
    <source>
        <dbReference type="SAM" id="Phobius"/>
    </source>
</evidence>
<keyword evidence="2" id="KW-1133">Transmembrane helix</keyword>
<feature type="compositionally biased region" description="Low complexity" evidence="1">
    <location>
        <begin position="376"/>
        <end position="398"/>
    </location>
</feature>
<gene>
    <name evidence="4" type="primary">LOC118423029</name>
</gene>
<feature type="compositionally biased region" description="Low complexity" evidence="1">
    <location>
        <begin position="406"/>
        <end position="415"/>
    </location>
</feature>
<proteinExistence type="predicted"/>
<dbReference type="RefSeq" id="XP_035686816.1">
    <property type="nucleotide sequence ID" value="XM_035830923.1"/>
</dbReference>
<dbReference type="Proteomes" id="UP000001554">
    <property type="component" value="Chromosome 9"/>
</dbReference>
<dbReference type="GeneID" id="118423029"/>
<feature type="region of interest" description="Disordered" evidence="1">
    <location>
        <begin position="275"/>
        <end position="294"/>
    </location>
</feature>
<reference evidence="4" key="2">
    <citation type="submission" date="2025-08" db="UniProtKB">
        <authorList>
            <consortium name="RefSeq"/>
        </authorList>
    </citation>
    <scope>IDENTIFICATION</scope>
    <source>
        <strain evidence="4">S238N-H82</strain>
        <tissue evidence="4">Testes</tissue>
    </source>
</reference>
<keyword evidence="2" id="KW-0812">Transmembrane</keyword>
<dbReference type="AlphaFoldDB" id="A0A9J7LQS5"/>
<dbReference type="KEGG" id="bfo:118423029"/>
<sequence length="452" mass="48099">MTNPSSTWTGAGVDDIICRSRGRHKYRFTFNVSCDPDNMDFHREVKRTLSGTRNRHQLCPGLSGDDCEITVFCGNCSNKGDRESDACSQDQETVSSHNNCTEIDVIVGDTCGAVTTTLVPTTKMATQSTVEQSTRLYTALKTTISLPKITAITTSETPFTFRNVEATPSLQSATTFQLMTTTLPTTVQNVLSSSTTEGPATNDVYTPSAISITKTTAITPPTKRPHSAQTVTSTGTQHISFPPPSTPFTASASSPECFTTTDILDIHPKSSTLSKLSVTNTSPKPIPTMTAGTRFISPSTATTTTVTRTQSTKIKDVPLFLTASFPTKQRVTTMPTPTTSDISFYQTITADFETGSISAKPSIITTKTKLPPGVMTTSESPTSSSTPTSTQLHTTSSSAMHNYHGTSQSPSSTTTNPGVSRSQDDSTFPVVPVISAVAVVTVAVVAIAVVIW</sequence>
<evidence type="ECO:0000313" key="4">
    <source>
        <dbReference type="RefSeq" id="XP_035686816.1"/>
    </source>
</evidence>
<keyword evidence="3" id="KW-1185">Reference proteome</keyword>
<feature type="region of interest" description="Disordered" evidence="1">
    <location>
        <begin position="365"/>
        <end position="425"/>
    </location>
</feature>
<keyword evidence="2" id="KW-0472">Membrane</keyword>
<accession>A0A9J7LQS5</accession>
<name>A0A9J7LQS5_BRAFL</name>
<reference evidence="3" key="1">
    <citation type="journal article" date="2020" name="Nat. Ecol. Evol.">
        <title>Deeply conserved synteny resolves early events in vertebrate evolution.</title>
        <authorList>
            <person name="Simakov O."/>
            <person name="Marletaz F."/>
            <person name="Yue J.X."/>
            <person name="O'Connell B."/>
            <person name="Jenkins J."/>
            <person name="Brandt A."/>
            <person name="Calef R."/>
            <person name="Tung C.H."/>
            <person name="Huang T.K."/>
            <person name="Schmutz J."/>
            <person name="Satoh N."/>
            <person name="Yu J.K."/>
            <person name="Putnam N.H."/>
            <person name="Green R.E."/>
            <person name="Rokhsar D.S."/>
        </authorList>
    </citation>
    <scope>NUCLEOTIDE SEQUENCE [LARGE SCALE GENOMIC DNA]</scope>
    <source>
        <strain evidence="3">S238N-H82</strain>
    </source>
</reference>
<organism evidence="3 4">
    <name type="scientific">Branchiostoma floridae</name>
    <name type="common">Florida lancelet</name>
    <name type="synonym">Amphioxus</name>
    <dbReference type="NCBI Taxonomy" id="7739"/>
    <lineage>
        <taxon>Eukaryota</taxon>
        <taxon>Metazoa</taxon>
        <taxon>Chordata</taxon>
        <taxon>Cephalochordata</taxon>
        <taxon>Leptocardii</taxon>
        <taxon>Amphioxiformes</taxon>
        <taxon>Branchiostomatidae</taxon>
        <taxon>Branchiostoma</taxon>
    </lineage>
</organism>